<keyword evidence="3" id="KW-1185">Reference proteome</keyword>
<name>A0ABR7MVT4_9FIRM</name>
<gene>
    <name evidence="2" type="ORF">H8700_09350</name>
</gene>
<evidence type="ECO:0000313" key="2">
    <source>
        <dbReference type="EMBL" id="MBC8557909.1"/>
    </source>
</evidence>
<feature type="compositionally biased region" description="Basic and acidic residues" evidence="1">
    <location>
        <begin position="79"/>
        <end position="89"/>
    </location>
</feature>
<comment type="caution">
    <text evidence="2">The sequence shown here is derived from an EMBL/GenBank/DDBJ whole genome shotgun (WGS) entry which is preliminary data.</text>
</comment>
<feature type="compositionally biased region" description="Basic and acidic residues" evidence="1">
    <location>
        <begin position="42"/>
        <end position="67"/>
    </location>
</feature>
<feature type="compositionally biased region" description="Basic residues" evidence="1">
    <location>
        <begin position="68"/>
        <end position="78"/>
    </location>
</feature>
<dbReference type="RefSeq" id="WP_022141952.1">
    <property type="nucleotide sequence ID" value="NZ_JACRSW010000032.1"/>
</dbReference>
<dbReference type="EMBL" id="JACRSW010000032">
    <property type="protein sequence ID" value="MBC8557909.1"/>
    <property type="molecule type" value="Genomic_DNA"/>
</dbReference>
<feature type="region of interest" description="Disordered" evidence="1">
    <location>
        <begin position="41"/>
        <end position="106"/>
    </location>
</feature>
<proteinExistence type="predicted"/>
<dbReference type="Proteomes" id="UP000637513">
    <property type="component" value="Unassembled WGS sequence"/>
</dbReference>
<organism evidence="2 3">
    <name type="scientific">Jutongia hominis</name>
    <dbReference type="NCBI Taxonomy" id="2763664"/>
    <lineage>
        <taxon>Bacteria</taxon>
        <taxon>Bacillati</taxon>
        <taxon>Bacillota</taxon>
        <taxon>Clostridia</taxon>
        <taxon>Lachnospirales</taxon>
        <taxon>Lachnospiraceae</taxon>
        <taxon>Jutongia</taxon>
    </lineage>
</organism>
<evidence type="ECO:0000313" key="3">
    <source>
        <dbReference type="Proteomes" id="UP000637513"/>
    </source>
</evidence>
<feature type="region of interest" description="Disordered" evidence="1">
    <location>
        <begin position="1"/>
        <end position="21"/>
    </location>
</feature>
<reference evidence="2 3" key="1">
    <citation type="submission" date="2020-08" db="EMBL/GenBank/DDBJ databases">
        <title>Genome public.</title>
        <authorList>
            <person name="Liu C."/>
            <person name="Sun Q."/>
        </authorList>
    </citation>
    <scope>NUCLEOTIDE SEQUENCE [LARGE SCALE GENOMIC DNA]</scope>
    <source>
        <strain evidence="2 3">BX3</strain>
    </source>
</reference>
<protein>
    <submittedName>
        <fullName evidence="2">Uncharacterized protein</fullName>
    </submittedName>
</protein>
<sequence>MSLSLDYITMPPKSQEVSQIQTQEITRMEQENQQLATQYQAEIKHHSEQTIRRNKAENEELKNDEKKKQQKKQQKRKSSTADKKKETMKKTNAAGMESDQHFDMRI</sequence>
<accession>A0ABR7MVT4</accession>
<evidence type="ECO:0000256" key="1">
    <source>
        <dbReference type="SAM" id="MobiDB-lite"/>
    </source>
</evidence>